<dbReference type="EMBL" id="FMZB01000009">
    <property type="protein sequence ID" value="SDD34477.1"/>
    <property type="molecule type" value="Genomic_DNA"/>
</dbReference>
<keyword evidence="1" id="KW-1133">Transmembrane helix</keyword>
<feature type="transmembrane region" description="Helical" evidence="1">
    <location>
        <begin position="30"/>
        <end position="52"/>
    </location>
</feature>
<feature type="transmembrane region" description="Helical" evidence="1">
    <location>
        <begin position="7"/>
        <end position="24"/>
    </location>
</feature>
<accession>A0A1G6U1J1</accession>
<reference evidence="3" key="1">
    <citation type="submission" date="2016-10" db="EMBL/GenBank/DDBJ databases">
        <authorList>
            <person name="Varghese N."/>
            <person name="Submissions S."/>
        </authorList>
    </citation>
    <scope>NUCLEOTIDE SEQUENCE [LARGE SCALE GENOMIC DNA]</scope>
    <source>
        <strain evidence="3">DSM 21620</strain>
    </source>
</reference>
<keyword evidence="1" id="KW-0812">Transmembrane</keyword>
<keyword evidence="3" id="KW-1185">Reference proteome</keyword>
<dbReference type="OrthoDB" id="2971078at2"/>
<evidence type="ECO:0000256" key="1">
    <source>
        <dbReference type="SAM" id="Phobius"/>
    </source>
</evidence>
<dbReference type="Proteomes" id="UP000198666">
    <property type="component" value="Unassembled WGS sequence"/>
</dbReference>
<dbReference type="RefSeq" id="WP_093728108.1">
    <property type="nucleotide sequence ID" value="NZ_FMZB01000009.1"/>
</dbReference>
<sequence length="60" mass="6986">MRTIQVLKEIGFWVFAVIYLIGIRPNLDGYVLWIPDLLICAAIVLSLAAYVLRFVRKKEY</sequence>
<gene>
    <name evidence="2" type="ORF">SAMN05421663_109114</name>
</gene>
<proteinExistence type="predicted"/>
<evidence type="ECO:0000313" key="2">
    <source>
        <dbReference type="EMBL" id="SDD34477.1"/>
    </source>
</evidence>
<protein>
    <submittedName>
        <fullName evidence="2">Uncharacterized protein</fullName>
    </submittedName>
</protein>
<evidence type="ECO:0000313" key="3">
    <source>
        <dbReference type="Proteomes" id="UP000198666"/>
    </source>
</evidence>
<keyword evidence="1" id="KW-0472">Membrane</keyword>
<dbReference type="AlphaFoldDB" id="A0A1G6U1J1"/>
<dbReference type="STRING" id="361279.SAMN05421663_109114"/>
<organism evidence="2 3">
    <name type="scientific">Terribacillus halophilus</name>
    <dbReference type="NCBI Taxonomy" id="361279"/>
    <lineage>
        <taxon>Bacteria</taxon>
        <taxon>Bacillati</taxon>
        <taxon>Bacillota</taxon>
        <taxon>Bacilli</taxon>
        <taxon>Bacillales</taxon>
        <taxon>Bacillaceae</taxon>
        <taxon>Terribacillus</taxon>
    </lineage>
</organism>
<name>A0A1G6U1J1_9BACI</name>